<dbReference type="AlphaFoldDB" id="A0A7C5H9Q8"/>
<proteinExistence type="predicted"/>
<comment type="caution">
    <text evidence="1">The sequence shown here is derived from an EMBL/GenBank/DDBJ whole genome shotgun (WGS) entry which is preliminary data.</text>
</comment>
<name>A0A7C5H9Q8_9CHLB</name>
<reference evidence="1" key="1">
    <citation type="journal article" date="2020" name="mSystems">
        <title>Genome- and Community-Level Interaction Insights into Carbon Utilization and Element Cycling Functions of Hydrothermarchaeota in Hydrothermal Sediment.</title>
        <authorList>
            <person name="Zhou Z."/>
            <person name="Liu Y."/>
            <person name="Xu W."/>
            <person name="Pan J."/>
            <person name="Luo Z.H."/>
            <person name="Li M."/>
        </authorList>
    </citation>
    <scope>NUCLEOTIDE SEQUENCE [LARGE SCALE GENOMIC DNA]</scope>
    <source>
        <strain evidence="1">HyVt-628</strain>
    </source>
</reference>
<dbReference type="Proteomes" id="UP000886059">
    <property type="component" value="Unassembled WGS sequence"/>
</dbReference>
<accession>A0A7C5H9Q8</accession>
<gene>
    <name evidence="1" type="ORF">ENL01_01305</name>
</gene>
<organism evidence="1">
    <name type="scientific">Chlorobaculum parvum</name>
    <dbReference type="NCBI Taxonomy" id="274539"/>
    <lineage>
        <taxon>Bacteria</taxon>
        <taxon>Pseudomonadati</taxon>
        <taxon>Chlorobiota</taxon>
        <taxon>Chlorobiia</taxon>
        <taxon>Chlorobiales</taxon>
        <taxon>Chlorobiaceae</taxon>
        <taxon>Chlorobaculum</taxon>
    </lineage>
</organism>
<evidence type="ECO:0000313" key="1">
    <source>
        <dbReference type="EMBL" id="HHE07552.1"/>
    </source>
</evidence>
<protein>
    <submittedName>
        <fullName evidence="1">Uncharacterized protein</fullName>
    </submittedName>
</protein>
<sequence>MKSQAHQDDKFRIGHWWPLRSLTLLLLLVTASQTSTFALDYSQATVETLAVSSTNDAGFPIDYPYDGTPEVMGWFKHLVPLYAYIVPVCSIAKLCYAPKPES</sequence>
<dbReference type="EMBL" id="DRSK01000080">
    <property type="protein sequence ID" value="HHE07552.1"/>
    <property type="molecule type" value="Genomic_DNA"/>
</dbReference>